<sequence length="1091" mass="119101">MVLLARFTAGSAVKHIVLPGFIPRIRELFFSGFGLLAFYIAIIYGMAKLIPAGHPFLHEANMGKFGLRHVVKVAWRNLDFRWKNIDRIIFFFALIAGLLLMAAYIVGSFFFLMTAPAMASGNVSIGAFFTNPNPTNDIAFMMMDRMLGIPGIYDSKVVTTNQFGQMPTAFHHGLHALFAYFSWGLFAIAMVMLAYFIVDIVLETTMTGKPFGKRFSNVWIPLRIVAGLGLLIPVAYGLNSAQWITLYVAKAGSNFATNGWIAFNQNMLNPMGMDNPELVSLPVTPDFTGLAKDIFTIRSCKDIDQKLAIGRRKKTKTPDPTAQPGDIVVEAPSTKDVIDAYFVEGDRYFNILGQKSQVGKMWPSQYNSNFLNLYAEGLRFYKGRDIRIVFGRFNEKWLAEGKYPGGVEPVCGEVLIPNLLAAGQEIPSGNLQNSEIEEGVLIGASHMFAILNMTIGISKEGFADEGGDEVAYNHFLMKAATDRKYYQETSAGQAALETYIEEHAEDQPQSGDPNPKCINDNDNDGYDDDNFRIGSEITNFKELGECEGPIASEFYVKLAQTYQRYFSYGPLMGYDYYTGLGQTALNDRCSRLQCGQVVSGAADTCQRELDSCTAARDGYADYKPLSSVYYEDLGQENPFAVNRALKSGLFDFGWGGAGIWYKFIAEKNGALTGATNNLPRTTHYPMLMESAASEKAARDKAASAGCEKYNPATGGEGQLSLGKSVEDAPQLARLYHGLCTDLQDNEHMALAGSNSKLTGNPILDIINALFATKALYDFRDNEIVNPMSQLAALGRALIDKSILNIMTGAGGAGVGGLMQLFGGIAGGNAGAVGPFMQQMGAATAAFGKVMVSFSFVGLTAGILLFYVIPMLPFIYFFFAVGTWVKTVFEALVGVPLWALAHLRLDETPGFAGKAASGGYYMLLEIFIRPIVTVFSLVASMFIFISLAAMLNMTWGMVTSNLVGFDPITQASSDVMSTAYFRPKVDQFFFTIVYIIFMYITATGSFKLIDQIPDGILRWINEAKAWGVNDSADAQVQQLTTTVGLPAYSAISSITPQAVEVIHKVPSGIGGTMSDLSTMMRNISPPPKDPPS</sequence>
<name>A0A2W5FKP3_9BACT</name>
<dbReference type="AlphaFoldDB" id="A0A2W5FKP3"/>
<dbReference type="NCBIfam" id="TIGR04346">
    <property type="entry name" value="DotA_TraY"/>
    <property type="match status" value="1"/>
</dbReference>
<feature type="region of interest" description="Disordered" evidence="1">
    <location>
        <begin position="503"/>
        <end position="525"/>
    </location>
</feature>
<keyword evidence="2" id="KW-0812">Transmembrane</keyword>
<feature type="transmembrane region" description="Helical" evidence="2">
    <location>
        <begin position="987"/>
        <end position="1008"/>
    </location>
</feature>
<proteinExistence type="predicted"/>
<comment type="caution">
    <text evidence="3">The sequence shown here is derived from an EMBL/GenBank/DDBJ whole genome shotgun (WGS) entry which is preliminary data.</text>
</comment>
<dbReference type="InterPro" id="IPR027628">
    <property type="entry name" value="DotA_TraY"/>
</dbReference>
<organism evidence="3 4">
    <name type="scientific">Micavibrio aeruginosavorus</name>
    <dbReference type="NCBI Taxonomy" id="349221"/>
    <lineage>
        <taxon>Bacteria</taxon>
        <taxon>Pseudomonadati</taxon>
        <taxon>Bdellovibrionota</taxon>
        <taxon>Bdellovibrionia</taxon>
        <taxon>Bdellovibrionales</taxon>
        <taxon>Pseudobdellovibrionaceae</taxon>
        <taxon>Micavibrio</taxon>
    </lineage>
</organism>
<dbReference type="Proteomes" id="UP000249739">
    <property type="component" value="Unassembled WGS sequence"/>
</dbReference>
<reference evidence="3 4" key="1">
    <citation type="submission" date="2017-08" db="EMBL/GenBank/DDBJ databases">
        <title>Infants hospitalized years apart are colonized by the same room-sourced microbial strains.</title>
        <authorList>
            <person name="Brooks B."/>
            <person name="Olm M.R."/>
            <person name="Firek B.A."/>
            <person name="Baker R."/>
            <person name="Thomas B.C."/>
            <person name="Morowitz M.J."/>
            <person name="Banfield J.F."/>
        </authorList>
    </citation>
    <scope>NUCLEOTIDE SEQUENCE [LARGE SCALE GENOMIC DNA]</scope>
    <source>
        <strain evidence="3">S2_006_000_R2_64</strain>
    </source>
</reference>
<feature type="region of interest" description="Disordered" evidence="1">
    <location>
        <begin position="1071"/>
        <end position="1091"/>
    </location>
</feature>
<evidence type="ECO:0000313" key="3">
    <source>
        <dbReference type="EMBL" id="PZP55738.1"/>
    </source>
</evidence>
<feature type="transmembrane region" description="Helical" evidence="2">
    <location>
        <begin position="921"/>
        <end position="950"/>
    </location>
</feature>
<dbReference type="EMBL" id="QFOT01000053">
    <property type="protein sequence ID" value="PZP55738.1"/>
    <property type="molecule type" value="Genomic_DNA"/>
</dbReference>
<feature type="transmembrane region" description="Helical" evidence="2">
    <location>
        <begin position="177"/>
        <end position="198"/>
    </location>
</feature>
<feature type="transmembrane region" description="Helical" evidence="2">
    <location>
        <begin position="28"/>
        <end position="47"/>
    </location>
</feature>
<evidence type="ECO:0000256" key="2">
    <source>
        <dbReference type="SAM" id="Phobius"/>
    </source>
</evidence>
<gene>
    <name evidence="3" type="ORF">DI586_05935</name>
</gene>
<accession>A0A2W5FKP3</accession>
<keyword evidence="2" id="KW-0472">Membrane</keyword>
<evidence type="ECO:0000313" key="4">
    <source>
        <dbReference type="Proteomes" id="UP000249739"/>
    </source>
</evidence>
<evidence type="ECO:0000256" key="1">
    <source>
        <dbReference type="SAM" id="MobiDB-lite"/>
    </source>
</evidence>
<keyword evidence="2" id="KW-1133">Transmembrane helix</keyword>
<feature type="transmembrane region" description="Helical" evidence="2">
    <location>
        <begin position="218"/>
        <end position="238"/>
    </location>
</feature>
<feature type="transmembrane region" description="Helical" evidence="2">
    <location>
        <begin position="88"/>
        <end position="112"/>
    </location>
</feature>
<protein>
    <submittedName>
        <fullName evidence="3">Uncharacterized protein</fullName>
    </submittedName>
</protein>
<feature type="transmembrane region" description="Helical" evidence="2">
    <location>
        <begin position="845"/>
        <end position="868"/>
    </location>
</feature>